<dbReference type="InterPro" id="IPR005074">
    <property type="entry name" value="Peptidase_C39"/>
</dbReference>
<dbReference type="GO" id="GO:0016020">
    <property type="term" value="C:membrane"/>
    <property type="evidence" value="ECO:0007669"/>
    <property type="project" value="InterPro"/>
</dbReference>
<dbReference type="AlphaFoldDB" id="A0A6N8NU82"/>
<sequence length="139" mass="15167">MVDPLRQGLLLLCRQLGRPLGDAELVDGVPLEHGRLPLRLVARALRRADITAQVTRQPLRGIDRYLLPALLLLDDGRALVLVGNDGEHADVLVPQSDGGSQRMPLAELEALYSGTAIFAKCRYRPDGRVGDYASALPEH</sequence>
<dbReference type="EMBL" id="WTQQ01002418">
    <property type="protein sequence ID" value="MWR93318.1"/>
    <property type="molecule type" value="Genomic_DNA"/>
</dbReference>
<dbReference type="GO" id="GO:0008233">
    <property type="term" value="F:peptidase activity"/>
    <property type="evidence" value="ECO:0007669"/>
    <property type="project" value="InterPro"/>
</dbReference>
<organism evidence="2 3">
    <name type="scientific">Escherichia coli</name>
    <dbReference type="NCBI Taxonomy" id="562"/>
    <lineage>
        <taxon>Bacteria</taxon>
        <taxon>Pseudomonadati</taxon>
        <taxon>Pseudomonadota</taxon>
        <taxon>Gammaproteobacteria</taxon>
        <taxon>Enterobacterales</taxon>
        <taxon>Enterobacteriaceae</taxon>
        <taxon>Escherichia</taxon>
    </lineage>
</organism>
<dbReference type="GO" id="GO:0006508">
    <property type="term" value="P:proteolysis"/>
    <property type="evidence" value="ECO:0007669"/>
    <property type="project" value="InterPro"/>
</dbReference>
<evidence type="ECO:0000259" key="1">
    <source>
        <dbReference type="PROSITE" id="PS50990"/>
    </source>
</evidence>
<evidence type="ECO:0000313" key="3">
    <source>
        <dbReference type="Proteomes" id="UP000436482"/>
    </source>
</evidence>
<feature type="domain" description="Peptidase C39" evidence="1">
    <location>
        <begin position="7"/>
        <end position="119"/>
    </location>
</feature>
<dbReference type="GO" id="GO:0005524">
    <property type="term" value="F:ATP binding"/>
    <property type="evidence" value="ECO:0007669"/>
    <property type="project" value="InterPro"/>
</dbReference>
<dbReference type="Gene3D" id="3.90.70.10">
    <property type="entry name" value="Cysteine proteinases"/>
    <property type="match status" value="1"/>
</dbReference>
<proteinExistence type="predicted"/>
<comment type="caution">
    <text evidence="2">The sequence shown here is derived from an EMBL/GenBank/DDBJ whole genome shotgun (WGS) entry which is preliminary data.</text>
</comment>
<name>A0A6N8NU82_ECOLX</name>
<reference evidence="2 3" key="1">
    <citation type="submission" date="2019-12" db="EMBL/GenBank/DDBJ databases">
        <title>Enteriobacteria Tanzani isolates_8377-8380.</title>
        <authorList>
            <person name="Subbiah M."/>
            <person name="Call D."/>
        </authorList>
    </citation>
    <scope>NUCLEOTIDE SEQUENCE [LARGE SCALE GENOMIC DNA]</scope>
    <source>
        <strain evidence="2 3">8379wE6</strain>
    </source>
</reference>
<gene>
    <name evidence="2" type="ORF">GP979_34445</name>
</gene>
<feature type="non-terminal residue" evidence="2">
    <location>
        <position position="139"/>
    </location>
</feature>
<dbReference type="Proteomes" id="UP000436482">
    <property type="component" value="Unassembled WGS sequence"/>
</dbReference>
<evidence type="ECO:0000313" key="2">
    <source>
        <dbReference type="EMBL" id="MWR93318.1"/>
    </source>
</evidence>
<dbReference type="PROSITE" id="PS50990">
    <property type="entry name" value="PEPTIDASE_C39"/>
    <property type="match status" value="1"/>
</dbReference>
<accession>A0A6N8NU82</accession>
<protein>
    <submittedName>
        <fullName evidence="2">Type I secretion system permease/ATPase</fullName>
    </submittedName>
</protein>